<dbReference type="InterPro" id="IPR001128">
    <property type="entry name" value="Cyt_P450"/>
</dbReference>
<dbReference type="SUPFAM" id="SSF48264">
    <property type="entry name" value="Cytochrome P450"/>
    <property type="match status" value="1"/>
</dbReference>
<feature type="transmembrane region" description="Helical" evidence="9">
    <location>
        <begin position="363"/>
        <end position="381"/>
    </location>
</feature>
<dbReference type="InterPro" id="IPR047122">
    <property type="entry name" value="Trans-enoyl_RdTase-like"/>
</dbReference>
<keyword evidence="8" id="KW-0349">Heme</keyword>
<evidence type="ECO:0000256" key="5">
    <source>
        <dbReference type="ARBA" id="ARBA00023002"/>
    </source>
</evidence>
<protein>
    <recommendedName>
        <fullName evidence="10">Enoyl reductase (ER) domain-containing protein</fullName>
    </recommendedName>
</protein>
<dbReference type="CDD" id="cd08249">
    <property type="entry name" value="enoyl_reductase_like"/>
    <property type="match status" value="1"/>
</dbReference>
<dbReference type="InterPro" id="IPR002403">
    <property type="entry name" value="Cyt_P450_E_grp-IV"/>
</dbReference>
<dbReference type="GO" id="GO:0020037">
    <property type="term" value="F:heme binding"/>
    <property type="evidence" value="ECO:0007669"/>
    <property type="project" value="InterPro"/>
</dbReference>
<dbReference type="PANTHER" id="PTHR46206">
    <property type="entry name" value="CYTOCHROME P450"/>
    <property type="match status" value="1"/>
</dbReference>
<evidence type="ECO:0000256" key="2">
    <source>
        <dbReference type="ARBA" id="ARBA00008072"/>
    </source>
</evidence>
<evidence type="ECO:0000256" key="7">
    <source>
        <dbReference type="ARBA" id="ARBA00023033"/>
    </source>
</evidence>
<keyword evidence="6 8" id="KW-0408">Iron</keyword>
<evidence type="ECO:0000256" key="9">
    <source>
        <dbReference type="SAM" id="Phobius"/>
    </source>
</evidence>
<keyword evidence="12" id="KW-1185">Reference proteome</keyword>
<evidence type="ECO:0000313" key="11">
    <source>
        <dbReference type="EMBL" id="TRX91228.1"/>
    </source>
</evidence>
<dbReference type="PANTHER" id="PTHR46206:SF7">
    <property type="entry name" value="P450, PUTATIVE (EUROFUNG)-RELATED"/>
    <property type="match status" value="1"/>
</dbReference>
<dbReference type="Gene3D" id="1.10.630.10">
    <property type="entry name" value="Cytochrome P450"/>
    <property type="match status" value="1"/>
</dbReference>
<comment type="caution">
    <text evidence="11">The sequence shown here is derived from an EMBL/GenBank/DDBJ whole genome shotgun (WGS) entry which is preliminary data.</text>
</comment>
<dbReference type="EMBL" id="VFLP01000047">
    <property type="protein sequence ID" value="TRX91228.1"/>
    <property type="molecule type" value="Genomic_DNA"/>
</dbReference>
<dbReference type="Proteomes" id="UP000319160">
    <property type="component" value="Unassembled WGS sequence"/>
</dbReference>
<keyword evidence="9" id="KW-1133">Transmembrane helix</keyword>
<dbReference type="InterPro" id="IPR017972">
    <property type="entry name" value="Cyt_P450_CS"/>
</dbReference>
<feature type="domain" description="Enoyl reductase (ER)" evidence="10">
    <location>
        <begin position="19"/>
        <end position="341"/>
    </location>
</feature>
<dbReference type="SUPFAM" id="SSF50129">
    <property type="entry name" value="GroES-like"/>
    <property type="match status" value="1"/>
</dbReference>
<reference evidence="12" key="1">
    <citation type="submission" date="2019-06" db="EMBL/GenBank/DDBJ databases">
        <title>Draft genome sequence of the griseofulvin-producing fungus Xylaria cubensis strain G536.</title>
        <authorList>
            <person name="Mead M.E."/>
            <person name="Raja H.A."/>
            <person name="Steenwyk J.L."/>
            <person name="Knowles S.L."/>
            <person name="Oberlies N.H."/>
            <person name="Rokas A."/>
        </authorList>
    </citation>
    <scope>NUCLEOTIDE SEQUENCE [LARGE SCALE GENOMIC DNA]</scope>
    <source>
        <strain evidence="12">G536</strain>
    </source>
</reference>
<comment type="similarity">
    <text evidence="2">Belongs to the zinc-containing alcohol dehydrogenase family.</text>
</comment>
<keyword evidence="9" id="KW-0812">Transmembrane</keyword>
<dbReference type="GO" id="GO:0005506">
    <property type="term" value="F:iron ion binding"/>
    <property type="evidence" value="ECO:0007669"/>
    <property type="project" value="InterPro"/>
</dbReference>
<feature type="binding site" description="axial binding residue" evidence="8">
    <location>
        <position position="806"/>
    </location>
    <ligand>
        <name>heme</name>
        <dbReference type="ChEBI" id="CHEBI:30413"/>
    </ligand>
    <ligandPart>
        <name>Fe</name>
        <dbReference type="ChEBI" id="CHEBI:18248"/>
    </ligandPart>
</feature>
<dbReference type="Pfam" id="PF08240">
    <property type="entry name" value="ADH_N"/>
    <property type="match status" value="1"/>
</dbReference>
<dbReference type="GO" id="GO:0004497">
    <property type="term" value="F:monooxygenase activity"/>
    <property type="evidence" value="ECO:0007669"/>
    <property type="project" value="UniProtKB-KW"/>
</dbReference>
<evidence type="ECO:0000256" key="4">
    <source>
        <dbReference type="ARBA" id="ARBA00022723"/>
    </source>
</evidence>
<keyword evidence="7" id="KW-0503">Monooxygenase</keyword>
<evidence type="ECO:0000256" key="3">
    <source>
        <dbReference type="ARBA" id="ARBA00010617"/>
    </source>
</evidence>
<comment type="similarity">
    <text evidence="3">Belongs to the cytochrome P450 family.</text>
</comment>
<dbReference type="CDD" id="cd11041">
    <property type="entry name" value="CYP503A1-like"/>
    <property type="match status" value="1"/>
</dbReference>
<evidence type="ECO:0000256" key="6">
    <source>
        <dbReference type="ARBA" id="ARBA00023004"/>
    </source>
</evidence>
<dbReference type="OrthoDB" id="1844152at2759"/>
<dbReference type="Gene3D" id="3.90.180.10">
    <property type="entry name" value="Medium-chain alcohol dehydrogenases, catalytic domain"/>
    <property type="match status" value="1"/>
</dbReference>
<dbReference type="Gene3D" id="3.40.50.720">
    <property type="entry name" value="NAD(P)-binding Rossmann-like Domain"/>
    <property type="match status" value="1"/>
</dbReference>
<dbReference type="InterPro" id="IPR011032">
    <property type="entry name" value="GroES-like_sf"/>
</dbReference>
<accession>A0A553HTE9</accession>
<sequence>MKMSTTVSLPTARTAIVEGNDHRLRIEHNAPLPALRLGEMLVCAKAVAINPCDYKMHERFPCPGAVDGCDFSGVVVGLGSGVANFDIGDQVCGAVHGSNPIRPESGAFADYIVAESEFTLKVPADMSFETAAGLGVTGLATLGMALFKTLALPGTLEDPATKPRTVLVHGGSSSVGTMAMQLNFALAKSFGAEEVFDYNSPDCAKDIKAYTKNTLSYVLDPFTDAKSVALCYGAMGRAGGRYACLEMYPDYILERKSIKVGFVMGPALLGHRLALSDGYERDEDPEMRAFGVQWYQGVQKMLDQGKLRPHPLRILGQNFEAVLEGVGMLKQKAVSGEKLVVPRPDSPTKVNVRQRHAKMQSSATIVVAVAAVLCYLLYSFIFSDGLAARKRALAHIPELRFEKDDSPDRYRSETRSLLRMGYEKYLRHGVPFQMHNPVGELGNQVILPIKYLDEVKKAPRSLYSFEAFSEKLFLLNYFNSPRQTDAVTYATKLDINRNLDKVINGLWTESEQLLKETVPATGWKTVPGGELTCSIVARTMSYVLVGPALCRNPEWQRIAIEATFAIVEASLGLRSRYTPNWRWLARWQDGTAVKLEEIRKKTKELIKPLYDERRQALKHNDSSSFYDTIYWIMNKRKVDKSLDGIVDQQLFLTLTSIHTTAGTLQSILFDWLDHPEYHAEIKAEINEALAEVQSSGGKWTLQRVAAMKKLDSFMKESTRINPVGFMTVQRYALKSHTFNDGFVLPAGTVFQFPMDAVHHDPNLYPDPDKFDAYRFFDLRERIDPNQFHYGFVSDMTLNWGAGAHACPGRFLAALVLKFALILLITRYEVKFENGHAQKRPEFCVDNSRREDPMMKVALKARN</sequence>
<dbReference type="InterPro" id="IPR020843">
    <property type="entry name" value="ER"/>
</dbReference>
<dbReference type="GO" id="GO:0016651">
    <property type="term" value="F:oxidoreductase activity, acting on NAD(P)H"/>
    <property type="evidence" value="ECO:0007669"/>
    <property type="project" value="InterPro"/>
</dbReference>
<keyword evidence="9" id="KW-0472">Membrane</keyword>
<dbReference type="InterPro" id="IPR013154">
    <property type="entry name" value="ADH-like_N"/>
</dbReference>
<dbReference type="InterPro" id="IPR036396">
    <property type="entry name" value="Cyt_P450_sf"/>
</dbReference>
<dbReference type="SMART" id="SM00829">
    <property type="entry name" value="PKS_ER"/>
    <property type="match status" value="1"/>
</dbReference>
<evidence type="ECO:0000313" key="12">
    <source>
        <dbReference type="Proteomes" id="UP000319160"/>
    </source>
</evidence>
<proteinExistence type="inferred from homology"/>
<comment type="cofactor">
    <cofactor evidence="1 8">
        <name>heme</name>
        <dbReference type="ChEBI" id="CHEBI:30413"/>
    </cofactor>
</comment>
<gene>
    <name evidence="11" type="ORF">FHL15_007833</name>
</gene>
<dbReference type="AlphaFoldDB" id="A0A553HTE9"/>
<evidence type="ECO:0000256" key="8">
    <source>
        <dbReference type="PIRSR" id="PIRSR602403-1"/>
    </source>
</evidence>
<dbReference type="PROSITE" id="PS00086">
    <property type="entry name" value="CYTOCHROME_P450"/>
    <property type="match status" value="1"/>
</dbReference>
<dbReference type="Pfam" id="PF00067">
    <property type="entry name" value="p450"/>
    <property type="match status" value="1"/>
</dbReference>
<name>A0A553HTE9_9PEZI</name>
<keyword evidence="4 8" id="KW-0479">Metal-binding</keyword>
<dbReference type="SUPFAM" id="SSF51735">
    <property type="entry name" value="NAD(P)-binding Rossmann-fold domains"/>
    <property type="match status" value="1"/>
</dbReference>
<evidence type="ECO:0000259" key="10">
    <source>
        <dbReference type="SMART" id="SM00829"/>
    </source>
</evidence>
<dbReference type="InterPro" id="IPR036291">
    <property type="entry name" value="NAD(P)-bd_dom_sf"/>
</dbReference>
<dbReference type="STRING" id="2512241.A0A553HTE9"/>
<keyword evidence="5" id="KW-0560">Oxidoreductase</keyword>
<organism evidence="11 12">
    <name type="scientific">Xylaria flabelliformis</name>
    <dbReference type="NCBI Taxonomy" id="2512241"/>
    <lineage>
        <taxon>Eukaryota</taxon>
        <taxon>Fungi</taxon>
        <taxon>Dikarya</taxon>
        <taxon>Ascomycota</taxon>
        <taxon>Pezizomycotina</taxon>
        <taxon>Sordariomycetes</taxon>
        <taxon>Xylariomycetidae</taxon>
        <taxon>Xylariales</taxon>
        <taxon>Xylariaceae</taxon>
        <taxon>Xylaria</taxon>
    </lineage>
</organism>
<dbReference type="GO" id="GO:0016705">
    <property type="term" value="F:oxidoreductase activity, acting on paired donors, with incorporation or reduction of molecular oxygen"/>
    <property type="evidence" value="ECO:0007669"/>
    <property type="project" value="InterPro"/>
</dbReference>
<dbReference type="PRINTS" id="PR00465">
    <property type="entry name" value="EP450IV"/>
</dbReference>
<evidence type="ECO:0000256" key="1">
    <source>
        <dbReference type="ARBA" id="ARBA00001971"/>
    </source>
</evidence>